<organism evidence="7 8">
    <name type="scientific">Desulfolithobacter dissulfuricans</name>
    <dbReference type="NCBI Taxonomy" id="2795293"/>
    <lineage>
        <taxon>Bacteria</taxon>
        <taxon>Pseudomonadati</taxon>
        <taxon>Thermodesulfobacteriota</taxon>
        <taxon>Desulfobulbia</taxon>
        <taxon>Desulfobulbales</taxon>
        <taxon>Desulfobulbaceae</taxon>
        <taxon>Desulfolithobacter</taxon>
    </lineage>
</organism>
<dbReference type="GO" id="GO:0003961">
    <property type="term" value="F:O-acetylhomoserine aminocarboxypropyltransferase activity"/>
    <property type="evidence" value="ECO:0007669"/>
    <property type="project" value="TreeGrafter"/>
</dbReference>
<dbReference type="PIRSF" id="PIRSF001434">
    <property type="entry name" value="CGS"/>
    <property type="match status" value="1"/>
</dbReference>
<dbReference type="AlphaFoldDB" id="A0A915U3U6"/>
<dbReference type="GO" id="GO:0030170">
    <property type="term" value="F:pyridoxal phosphate binding"/>
    <property type="evidence" value="ECO:0007669"/>
    <property type="project" value="InterPro"/>
</dbReference>
<dbReference type="Gene3D" id="3.90.1150.10">
    <property type="entry name" value="Aspartate Aminotransferase, domain 1"/>
    <property type="match status" value="1"/>
</dbReference>
<evidence type="ECO:0000313" key="8">
    <source>
        <dbReference type="Proteomes" id="UP001063350"/>
    </source>
</evidence>
<name>A0A915U3U6_9BACT</name>
<dbReference type="Gene3D" id="3.40.640.10">
    <property type="entry name" value="Type I PLP-dependent aspartate aminotransferase-like (Major domain)"/>
    <property type="match status" value="1"/>
</dbReference>
<dbReference type="PANTHER" id="PTHR43797:SF2">
    <property type="entry name" value="HOMOCYSTEINE_CYSTEINE SYNTHASE"/>
    <property type="match status" value="1"/>
</dbReference>
<dbReference type="FunFam" id="3.90.1150.10:FF:000033">
    <property type="entry name" value="Cystathionine gamma-synthase"/>
    <property type="match status" value="1"/>
</dbReference>
<evidence type="ECO:0000256" key="1">
    <source>
        <dbReference type="ARBA" id="ARBA00001933"/>
    </source>
</evidence>
<comment type="cofactor">
    <cofactor evidence="1 6">
        <name>pyridoxal 5'-phosphate</name>
        <dbReference type="ChEBI" id="CHEBI:597326"/>
    </cofactor>
</comment>
<dbReference type="PANTHER" id="PTHR43797">
    <property type="entry name" value="HOMOCYSTEINE/CYSTEINE SYNTHASE"/>
    <property type="match status" value="1"/>
</dbReference>
<dbReference type="FunFam" id="3.40.640.10:FF:000046">
    <property type="entry name" value="Cystathionine gamma-lyase"/>
    <property type="match status" value="1"/>
</dbReference>
<dbReference type="Pfam" id="PF01053">
    <property type="entry name" value="Cys_Met_Meta_PP"/>
    <property type="match status" value="1"/>
</dbReference>
<protein>
    <submittedName>
        <fullName evidence="7">O-acetylhomoserine aminocarboxypropyltransferase</fullName>
    </submittedName>
</protein>
<gene>
    <name evidence="7" type="primary">metY</name>
    <name evidence="7" type="ORF">GF1_32200</name>
</gene>
<keyword evidence="3" id="KW-0808">Transferase</keyword>
<evidence type="ECO:0000256" key="4">
    <source>
        <dbReference type="ARBA" id="ARBA00022898"/>
    </source>
</evidence>
<feature type="modified residue" description="N6-(pyridoxal phosphate)lysine" evidence="5">
    <location>
        <position position="211"/>
    </location>
</feature>
<keyword evidence="4 5" id="KW-0663">Pyridoxal phosphate</keyword>
<dbReference type="PROSITE" id="PS00868">
    <property type="entry name" value="CYS_MET_METAB_PP"/>
    <property type="match status" value="1"/>
</dbReference>
<dbReference type="InterPro" id="IPR015421">
    <property type="entry name" value="PyrdxlP-dep_Trfase_major"/>
</dbReference>
<dbReference type="InterPro" id="IPR006235">
    <property type="entry name" value="OAc-hSer/O-AcSer_sulfhydrylase"/>
</dbReference>
<dbReference type="InterPro" id="IPR000277">
    <property type="entry name" value="Cys/Met-Metab_PyrdxlP-dep_enz"/>
</dbReference>
<dbReference type="InterPro" id="IPR015424">
    <property type="entry name" value="PyrdxlP-dep_Trfase"/>
</dbReference>
<dbReference type="CDD" id="cd00614">
    <property type="entry name" value="CGS_like"/>
    <property type="match status" value="1"/>
</dbReference>
<dbReference type="GO" id="GO:0071269">
    <property type="term" value="P:L-homocysteine biosynthetic process"/>
    <property type="evidence" value="ECO:0007669"/>
    <property type="project" value="TreeGrafter"/>
</dbReference>
<evidence type="ECO:0000256" key="5">
    <source>
        <dbReference type="PIRSR" id="PIRSR001434-2"/>
    </source>
</evidence>
<dbReference type="GO" id="GO:0004124">
    <property type="term" value="F:cysteine synthase activity"/>
    <property type="evidence" value="ECO:0007669"/>
    <property type="project" value="TreeGrafter"/>
</dbReference>
<dbReference type="GO" id="GO:0006535">
    <property type="term" value="P:cysteine biosynthetic process from serine"/>
    <property type="evidence" value="ECO:0007669"/>
    <property type="project" value="TreeGrafter"/>
</dbReference>
<reference evidence="7" key="1">
    <citation type="submission" date="2020-12" db="EMBL/GenBank/DDBJ databases">
        <title>Desulfobium dissulfuricans gen. nov., sp. nov., a novel mesophilic, sulfate-reducing bacterium isolated from a deep-sea hydrothermal vent.</title>
        <authorList>
            <person name="Hashimoto Y."/>
            <person name="Tame A."/>
            <person name="Sawayama S."/>
            <person name="Miyazaki J."/>
            <person name="Takai K."/>
            <person name="Nakagawa S."/>
        </authorList>
    </citation>
    <scope>NUCLEOTIDE SEQUENCE</scope>
    <source>
        <strain evidence="7">GF1</strain>
    </source>
</reference>
<dbReference type="Proteomes" id="UP001063350">
    <property type="component" value="Chromosome"/>
</dbReference>
<evidence type="ECO:0000256" key="3">
    <source>
        <dbReference type="ARBA" id="ARBA00022679"/>
    </source>
</evidence>
<dbReference type="EMBL" id="AP024233">
    <property type="protein sequence ID" value="BCO10844.1"/>
    <property type="molecule type" value="Genomic_DNA"/>
</dbReference>
<sequence>MNERNAELKFETRVVHECILPEDWDGATLPPICQSASHRHRSAESLSDTFAGKQKEHIYMRLTNPTNSVLEKKLAALENGRGAVFMSSGMAAITNTCMALLRAGDEFVASRSLFMSTYLLFKRVFAKYDIRCQLVDPLDLAAMEAAITDRTRFLYLETITNPGMEVPNLRAAADLAHRHGLPLVVDSTLATPWLCRPLEHGADVVIHSTTKYLSGHGNAVGGVVIDGGTFDWLGSDRFPDFAPFVERKGELALLDKIWREHHINFGTTAAPLHAYLTMIGLDTLALRMERHMANTLEVARYLQSHPKVNWIRYPGLPDHPSHATAQELFKGKGYGGLLAFGLKDQETCFRFINSLKLVYHLANLGDCKTLVIHPASSQYISFPDQEREEIGISSDLLRLSVGIEDVDDIIADLEQALASL</sequence>
<dbReference type="InterPro" id="IPR015422">
    <property type="entry name" value="PyrdxlP-dep_Trfase_small"/>
</dbReference>
<accession>A0A915U3U6</accession>
<evidence type="ECO:0000313" key="7">
    <source>
        <dbReference type="EMBL" id="BCO10844.1"/>
    </source>
</evidence>
<dbReference type="GO" id="GO:0019346">
    <property type="term" value="P:transsulfuration"/>
    <property type="evidence" value="ECO:0007669"/>
    <property type="project" value="InterPro"/>
</dbReference>
<dbReference type="SUPFAM" id="SSF53383">
    <property type="entry name" value="PLP-dependent transferases"/>
    <property type="match status" value="1"/>
</dbReference>
<proteinExistence type="inferred from homology"/>
<keyword evidence="8" id="KW-1185">Reference proteome</keyword>
<evidence type="ECO:0000256" key="6">
    <source>
        <dbReference type="RuleBase" id="RU362118"/>
    </source>
</evidence>
<dbReference type="RefSeq" id="WP_267927554.1">
    <property type="nucleotide sequence ID" value="NZ_AP024233.1"/>
</dbReference>
<evidence type="ECO:0000256" key="2">
    <source>
        <dbReference type="ARBA" id="ARBA00009077"/>
    </source>
</evidence>
<dbReference type="GO" id="GO:0005737">
    <property type="term" value="C:cytoplasm"/>
    <property type="evidence" value="ECO:0007669"/>
    <property type="project" value="TreeGrafter"/>
</dbReference>
<comment type="similarity">
    <text evidence="2 6">Belongs to the trans-sulfuration enzymes family.</text>
</comment>
<dbReference type="KEGG" id="ddu:GF1_32200"/>
<dbReference type="InterPro" id="IPR054542">
    <property type="entry name" value="Cys_met_metab_PP"/>
</dbReference>